<dbReference type="InterPro" id="IPR017853">
    <property type="entry name" value="GH"/>
</dbReference>
<dbReference type="Gene3D" id="3.20.20.80">
    <property type="entry name" value="Glycosidases"/>
    <property type="match status" value="1"/>
</dbReference>
<reference evidence="8" key="2">
    <citation type="submission" date="2023-05" db="EMBL/GenBank/DDBJ databases">
        <authorList>
            <consortium name="Lawrence Berkeley National Laboratory"/>
            <person name="Steindorff A."/>
            <person name="Hensen N."/>
            <person name="Bonometti L."/>
            <person name="Westerberg I."/>
            <person name="Brannstrom I.O."/>
            <person name="Guillou S."/>
            <person name="Cros-Aarteil S."/>
            <person name="Calhoun S."/>
            <person name="Haridas S."/>
            <person name="Kuo A."/>
            <person name="Mondo S."/>
            <person name="Pangilinan J."/>
            <person name="Riley R."/>
            <person name="Labutti K."/>
            <person name="Andreopoulos B."/>
            <person name="Lipzen A."/>
            <person name="Chen C."/>
            <person name="Yanf M."/>
            <person name="Daum C."/>
            <person name="Ng V."/>
            <person name="Clum A."/>
            <person name="Ohm R."/>
            <person name="Martin F."/>
            <person name="Silar P."/>
            <person name="Natvig D."/>
            <person name="Lalanne C."/>
            <person name="Gautier V."/>
            <person name="Ament-Velasquez S.L."/>
            <person name="Kruys A."/>
            <person name="Hutchinson M.I."/>
            <person name="Powell A.J."/>
            <person name="Barry K."/>
            <person name="Miller A.N."/>
            <person name="Grigoriev I.V."/>
            <person name="Debuchy R."/>
            <person name="Gladieux P."/>
            <person name="Thoren M.H."/>
            <person name="Johannesson H."/>
        </authorList>
    </citation>
    <scope>NUCLEOTIDE SEQUENCE</scope>
    <source>
        <strain evidence="8">PSN309</strain>
    </source>
</reference>
<feature type="domain" description="Glycoside hydrolase family 5" evidence="7">
    <location>
        <begin position="136"/>
        <end position="342"/>
    </location>
</feature>
<comment type="catalytic activity">
    <reaction evidence="1">
        <text>Endohydrolysis of (1-&gt;4)-beta-D-glucosidic linkages in cellulose, lichenin and cereal beta-D-glucans.</text>
        <dbReference type="EC" id="3.2.1.4"/>
    </reaction>
</comment>
<evidence type="ECO:0000256" key="4">
    <source>
        <dbReference type="ARBA" id="ARBA00022801"/>
    </source>
</evidence>
<dbReference type="PROSITE" id="PS00659">
    <property type="entry name" value="GLYCOSYL_HYDROL_F5"/>
    <property type="match status" value="1"/>
</dbReference>
<evidence type="ECO:0000259" key="7">
    <source>
        <dbReference type="Pfam" id="PF00150"/>
    </source>
</evidence>
<evidence type="ECO:0000313" key="9">
    <source>
        <dbReference type="Proteomes" id="UP001302126"/>
    </source>
</evidence>
<dbReference type="InterPro" id="IPR001547">
    <property type="entry name" value="Glyco_hydro_5"/>
</dbReference>
<dbReference type="PANTHER" id="PTHR34142">
    <property type="entry name" value="ENDO-BETA-1,4-GLUCANASE A"/>
    <property type="match status" value="1"/>
</dbReference>
<dbReference type="EC" id="3.2.1.4" evidence="3"/>
<evidence type="ECO:0000256" key="5">
    <source>
        <dbReference type="ARBA" id="ARBA00023295"/>
    </source>
</evidence>
<evidence type="ECO:0000256" key="1">
    <source>
        <dbReference type="ARBA" id="ARBA00000966"/>
    </source>
</evidence>
<dbReference type="PANTHER" id="PTHR34142:SF1">
    <property type="entry name" value="GLYCOSIDE HYDROLASE FAMILY 5 DOMAIN-CONTAINING PROTEIN"/>
    <property type="match status" value="1"/>
</dbReference>
<comment type="caution">
    <text evidence="8">The sequence shown here is derived from an EMBL/GenBank/DDBJ whole genome shotgun (WGS) entry which is preliminary data.</text>
</comment>
<evidence type="ECO:0000256" key="2">
    <source>
        <dbReference type="ARBA" id="ARBA00005641"/>
    </source>
</evidence>
<proteinExistence type="inferred from homology"/>
<dbReference type="Pfam" id="PF00150">
    <property type="entry name" value="Cellulase"/>
    <property type="match status" value="1"/>
</dbReference>
<keyword evidence="9" id="KW-1185">Reference proteome</keyword>
<dbReference type="InterPro" id="IPR018087">
    <property type="entry name" value="Glyco_hydro_5_CS"/>
</dbReference>
<keyword evidence="5 6" id="KW-0326">Glycosidase</keyword>
<protein>
    <recommendedName>
        <fullName evidence="3">cellulase</fullName>
        <ecNumber evidence="3">3.2.1.4</ecNumber>
    </recommendedName>
</protein>
<comment type="similarity">
    <text evidence="2 6">Belongs to the glycosyl hydrolase 5 (cellulase A) family.</text>
</comment>
<evidence type="ECO:0000313" key="8">
    <source>
        <dbReference type="EMBL" id="KAK4189159.1"/>
    </source>
</evidence>
<gene>
    <name evidence="8" type="ORF">QBC35DRAFT_168559</name>
</gene>
<accession>A0AAN7AJP7</accession>
<keyword evidence="4 6" id="KW-0378">Hydrolase</keyword>
<dbReference type="EMBL" id="MU864379">
    <property type="protein sequence ID" value="KAK4189159.1"/>
    <property type="molecule type" value="Genomic_DNA"/>
</dbReference>
<sequence length="408" mass="44382">MRFSTPVAAYAATALLPGASATIYYAGVAQSSGEFGAWSPTQTKGTGLPGRFGVDYSFISQSGIDIMVDQHKVNLHRVAFLLERMCPLSYGLGARFNETHFEYFKESIDYITKTKGACKSSFIPTSLLNRADPLADAILDPHNYMRYNDPSSQPFSGSVIGNISDPTAATVAQFGAFWGELATRFRDNEKVIFGLMNEPHDLPSALLFELLQTALDTIRASGAKNLIITPGNSWSGGHYWTKGGSEANSNWIHKLVDPEQNLAVDVHEYLDEDFSGSHLACTQDPATNLAGLTGWLKEHKLKAFITEFGGSNTTACATMLNGILDYMSQNEEYIGWTAWAAGPFWGPNSPCCTDQRQYGSLEPGSKAADGGPSLYDTIWIPVFTKKIPKLLQWSGLATVKGGVLSERA</sequence>
<name>A0AAN7AJP7_9PEZI</name>
<evidence type="ECO:0000256" key="3">
    <source>
        <dbReference type="ARBA" id="ARBA00012601"/>
    </source>
</evidence>
<dbReference type="AlphaFoldDB" id="A0AAN7AJP7"/>
<evidence type="ECO:0000256" key="6">
    <source>
        <dbReference type="RuleBase" id="RU361153"/>
    </source>
</evidence>
<reference evidence="8" key="1">
    <citation type="journal article" date="2023" name="Mol. Phylogenet. Evol.">
        <title>Genome-scale phylogeny and comparative genomics of the fungal order Sordariales.</title>
        <authorList>
            <person name="Hensen N."/>
            <person name="Bonometti L."/>
            <person name="Westerberg I."/>
            <person name="Brannstrom I.O."/>
            <person name="Guillou S."/>
            <person name="Cros-Aarteil S."/>
            <person name="Calhoun S."/>
            <person name="Haridas S."/>
            <person name="Kuo A."/>
            <person name="Mondo S."/>
            <person name="Pangilinan J."/>
            <person name="Riley R."/>
            <person name="LaButti K."/>
            <person name="Andreopoulos B."/>
            <person name="Lipzen A."/>
            <person name="Chen C."/>
            <person name="Yan M."/>
            <person name="Daum C."/>
            <person name="Ng V."/>
            <person name="Clum A."/>
            <person name="Steindorff A."/>
            <person name="Ohm R.A."/>
            <person name="Martin F."/>
            <person name="Silar P."/>
            <person name="Natvig D.O."/>
            <person name="Lalanne C."/>
            <person name="Gautier V."/>
            <person name="Ament-Velasquez S.L."/>
            <person name="Kruys A."/>
            <person name="Hutchinson M.I."/>
            <person name="Powell A.J."/>
            <person name="Barry K."/>
            <person name="Miller A.N."/>
            <person name="Grigoriev I.V."/>
            <person name="Debuchy R."/>
            <person name="Gladieux P."/>
            <person name="Hiltunen Thoren M."/>
            <person name="Johannesson H."/>
        </authorList>
    </citation>
    <scope>NUCLEOTIDE SEQUENCE</scope>
    <source>
        <strain evidence="8">PSN309</strain>
    </source>
</reference>
<organism evidence="8 9">
    <name type="scientific">Podospora australis</name>
    <dbReference type="NCBI Taxonomy" id="1536484"/>
    <lineage>
        <taxon>Eukaryota</taxon>
        <taxon>Fungi</taxon>
        <taxon>Dikarya</taxon>
        <taxon>Ascomycota</taxon>
        <taxon>Pezizomycotina</taxon>
        <taxon>Sordariomycetes</taxon>
        <taxon>Sordariomycetidae</taxon>
        <taxon>Sordariales</taxon>
        <taxon>Podosporaceae</taxon>
        <taxon>Podospora</taxon>
    </lineage>
</organism>
<dbReference type="Proteomes" id="UP001302126">
    <property type="component" value="Unassembled WGS sequence"/>
</dbReference>
<dbReference type="GO" id="GO:0008810">
    <property type="term" value="F:cellulase activity"/>
    <property type="evidence" value="ECO:0007669"/>
    <property type="project" value="UniProtKB-EC"/>
</dbReference>
<dbReference type="GO" id="GO:0009251">
    <property type="term" value="P:glucan catabolic process"/>
    <property type="evidence" value="ECO:0007669"/>
    <property type="project" value="TreeGrafter"/>
</dbReference>
<dbReference type="SUPFAM" id="SSF51445">
    <property type="entry name" value="(Trans)glycosidases"/>
    <property type="match status" value="1"/>
</dbReference>